<accession>A0A0D2A9C7</accession>
<dbReference type="GeneID" id="27362908"/>
<dbReference type="HOGENOM" id="CLU_315218_0_0_1"/>
<dbReference type="AlphaFoldDB" id="A0A0D2A9C7"/>
<feature type="signal peptide" evidence="2">
    <location>
        <begin position="1"/>
        <end position="23"/>
    </location>
</feature>
<feature type="compositionally biased region" description="Polar residues" evidence="1">
    <location>
        <begin position="768"/>
        <end position="786"/>
    </location>
</feature>
<name>A0A0D2A9C7_9EURO</name>
<evidence type="ECO:0000256" key="2">
    <source>
        <dbReference type="SAM" id="SignalP"/>
    </source>
</evidence>
<evidence type="ECO:0000256" key="1">
    <source>
        <dbReference type="SAM" id="MobiDB-lite"/>
    </source>
</evidence>
<sequence length="927" mass="93592">MKLFKSLATLALLTLFVGDEVWGSPFATIEPCPSATSMSLTPITVSAQYQPVTTCQATIGCIKGKCSTIYGFTTFPYVSTVVPCAWDGTTTRTTTVTDVSQQLIASTHIETLTKTKTLPATHQLNWMDLFKGQRADTSTTTLYQTVTRQAMAPFNAIGPLAIPDWNGSGLCEKCTDDDGALSQLLLVTECRSGTMISGKEYEKCVEWYETLLRQPPDSVTTGALCSSAGFIPHAGFHTWTFPQSVPPTTVTTTATVTLTISGRPTISIQPTIRVIPGKSWDAEVTKSFSRPTTFNFQLYVTKVLVFEALPATHTAGYPHAISVPSGTHGNGGSDWWPLPTEGSGWFSSTNGQAWEDWTPTGPSTTPAMTSSSMTSSRVTSSSLTSVRTSSSITWVTTTIPWTGTTTKTITIPPTGTDPGTVMIETPTSIVTTSFSSTSSTSWVTTTIPWTGTTTKTITIPPTGTVPGTVIVETPTPVVTTSFSSTTSASWITTTVPWTGTTTKTITVPPTGTDPGTVIVETPTPVITTSSAPASSSSTTVSTVTLTSKTSSSSTTASLTTSQSTMSSIAPTTSTTTVSSPRSTTSVVSTSTVSTASSSTSSTSPPSTTVPSTSLEASSSATTQSTSTMPTTSPMISSSTTPSESSTTSTTLCPSSGSSTLSADGSTGASTRVTVPQCASTMTFTVIGGHGGGNAGGRGALVKGSIEVSGGETLSLIAGGAGAVAVAGQSNYGSGGTASEGGGGGGGASALYLSNNLLAVAGGGGGQGNPISSTGQAPPSINYSNSEDTSDAGTPGVTRYIESLDGGTVATSEGGRPGSLTGPGAGGMTSGYNTGKQNGNSGNGHDGGNGIPDLYPPAKGSPAGGSGGGGGGYWGGGSGANLYYTYTTTTQVMPAGGGGGSSYVDATVSDGSESLSTETEGSIVVVFS</sequence>
<keyword evidence="2" id="KW-0732">Signal</keyword>
<dbReference type="Proteomes" id="UP000053342">
    <property type="component" value="Unassembled WGS sequence"/>
</dbReference>
<gene>
    <name evidence="3" type="ORF">PV06_10834</name>
</gene>
<protein>
    <submittedName>
        <fullName evidence="3">Uncharacterized protein</fullName>
    </submittedName>
</protein>
<dbReference type="VEuPathDB" id="FungiDB:PV06_10834"/>
<organism evidence="3 4">
    <name type="scientific">Exophiala oligosperma</name>
    <dbReference type="NCBI Taxonomy" id="215243"/>
    <lineage>
        <taxon>Eukaryota</taxon>
        <taxon>Fungi</taxon>
        <taxon>Dikarya</taxon>
        <taxon>Ascomycota</taxon>
        <taxon>Pezizomycotina</taxon>
        <taxon>Eurotiomycetes</taxon>
        <taxon>Chaetothyriomycetidae</taxon>
        <taxon>Chaetothyriales</taxon>
        <taxon>Herpotrichiellaceae</taxon>
        <taxon>Exophiala</taxon>
    </lineage>
</organism>
<feature type="region of interest" description="Disordered" evidence="1">
    <location>
        <begin position="764"/>
        <end position="794"/>
    </location>
</feature>
<feature type="region of interest" description="Disordered" evidence="1">
    <location>
        <begin position="544"/>
        <end position="670"/>
    </location>
</feature>
<evidence type="ECO:0000313" key="3">
    <source>
        <dbReference type="EMBL" id="KIW36931.1"/>
    </source>
</evidence>
<feature type="region of interest" description="Disordered" evidence="1">
    <location>
        <begin position="359"/>
        <end position="380"/>
    </location>
</feature>
<feature type="compositionally biased region" description="Gly residues" evidence="1">
    <location>
        <begin position="840"/>
        <end position="849"/>
    </location>
</feature>
<dbReference type="EMBL" id="KN847347">
    <property type="protein sequence ID" value="KIW36931.1"/>
    <property type="molecule type" value="Genomic_DNA"/>
</dbReference>
<dbReference type="OrthoDB" id="4158477at2759"/>
<dbReference type="STRING" id="215243.A0A0D2A9C7"/>
<feature type="region of interest" description="Disordered" evidence="1">
    <location>
        <begin position="832"/>
        <end position="865"/>
    </location>
</feature>
<dbReference type="RefSeq" id="XP_016257147.1">
    <property type="nucleotide sequence ID" value="XM_016412422.1"/>
</dbReference>
<evidence type="ECO:0000313" key="4">
    <source>
        <dbReference type="Proteomes" id="UP000053342"/>
    </source>
</evidence>
<proteinExistence type="predicted"/>
<reference evidence="3 4" key="1">
    <citation type="submission" date="2015-01" db="EMBL/GenBank/DDBJ databases">
        <title>The Genome Sequence of Exophiala oligosperma CBS72588.</title>
        <authorList>
            <consortium name="The Broad Institute Genomics Platform"/>
            <person name="Cuomo C."/>
            <person name="de Hoog S."/>
            <person name="Gorbushina A."/>
            <person name="Stielow B."/>
            <person name="Teixiera M."/>
            <person name="Abouelleil A."/>
            <person name="Chapman S.B."/>
            <person name="Priest M."/>
            <person name="Young S.K."/>
            <person name="Wortman J."/>
            <person name="Nusbaum C."/>
            <person name="Birren B."/>
        </authorList>
    </citation>
    <scope>NUCLEOTIDE SEQUENCE [LARGE SCALE GENOMIC DNA]</scope>
    <source>
        <strain evidence="3 4">CBS 72588</strain>
    </source>
</reference>
<keyword evidence="4" id="KW-1185">Reference proteome</keyword>
<feature type="chain" id="PRO_5002238317" evidence="2">
    <location>
        <begin position="24"/>
        <end position="927"/>
    </location>
</feature>